<feature type="compositionally biased region" description="Low complexity" evidence="1">
    <location>
        <begin position="12"/>
        <end position="25"/>
    </location>
</feature>
<evidence type="ECO:0000256" key="1">
    <source>
        <dbReference type="SAM" id="MobiDB-lite"/>
    </source>
</evidence>
<sequence length="572" mass="63558">MSQNQAPRPTQRASRGGVVGGRAAALAPTSGATSMQQQQQPIQPPPPPIQQHQQGLAVLQQSLAQHNTDMRTWVTAEVPNIVNKMLSDYHKAARSFTTHHNFVDIDNVQPSGVEDEHIVLVLNSLQLDDVQNVMRGQRDMKNELQETREQLTSAHNKIRELEQKLQAMPAPQQTGSQSRRGTRRGGQSEDEGMGTDDEADEEITDLRSKRPKIGYGRPDAKIQDAFERLLRLKMGIEKAAAWPEYPSVDESSAEWPRGVLELDSDDPEASIDPQLRSNASLGPVLLRLDWINGRIDDAKFAEVLDDLAEELAEHADDHDLPDDAMKRTFDYVRNACKRTLTYIRRENRLEKQMGQEKWEKTKQVKKARDRRRGRQATRVAARNAAAARDPLTFGAPATAMLSADCVEWDESHTESELDEEQGEDEDGDSNQGKPKGKTIRAVMPEWWSQENMEFQKQIDGQVPKPLGSYRVRAASGLQMRSTPLSKAVPRIAVSRTWATANPKLVRSVSKNVAPFKPHRRGIANNAEEWGTPIEHAAIQGQEAQQIPLAGEGGEGGEDGEDGETGDAMVTGN</sequence>
<feature type="compositionally biased region" description="Basic residues" evidence="1">
    <location>
        <begin position="363"/>
        <end position="375"/>
    </location>
</feature>
<feature type="compositionally biased region" description="Low complexity" evidence="1">
    <location>
        <begin position="376"/>
        <end position="385"/>
    </location>
</feature>
<feature type="compositionally biased region" description="Acidic residues" evidence="1">
    <location>
        <begin position="554"/>
        <end position="564"/>
    </location>
</feature>
<feature type="region of interest" description="Disordered" evidence="1">
    <location>
        <begin position="537"/>
        <end position="572"/>
    </location>
</feature>
<accession>A0A177TC93</accession>
<feature type="region of interest" description="Disordered" evidence="1">
    <location>
        <begin position="407"/>
        <end position="437"/>
    </location>
</feature>
<name>A0A177TC93_9BASI</name>
<keyword evidence="3" id="KW-1185">Reference proteome</keyword>
<dbReference type="AlphaFoldDB" id="A0A177TC93"/>
<feature type="region of interest" description="Disordered" evidence="1">
    <location>
        <begin position="163"/>
        <end position="216"/>
    </location>
</feature>
<evidence type="ECO:0000313" key="3">
    <source>
        <dbReference type="Proteomes" id="UP000077521"/>
    </source>
</evidence>
<evidence type="ECO:0000313" key="2">
    <source>
        <dbReference type="EMBL" id="KAE8252115.1"/>
    </source>
</evidence>
<dbReference type="EMBL" id="LWDF02000218">
    <property type="protein sequence ID" value="KAE8252115.1"/>
    <property type="molecule type" value="Genomic_DNA"/>
</dbReference>
<feature type="region of interest" description="Disordered" evidence="1">
    <location>
        <begin position="353"/>
        <end position="385"/>
    </location>
</feature>
<feature type="compositionally biased region" description="Basic and acidic residues" evidence="1">
    <location>
        <begin position="353"/>
        <end position="362"/>
    </location>
</feature>
<reference evidence="2" key="1">
    <citation type="submission" date="2016-04" db="EMBL/GenBank/DDBJ databases">
        <authorList>
            <person name="Nguyen H.D."/>
            <person name="Samba Siva P."/>
            <person name="Cullis J."/>
            <person name="Levesque C.A."/>
            <person name="Hambleton S."/>
        </authorList>
    </citation>
    <scope>NUCLEOTIDE SEQUENCE</scope>
    <source>
        <strain evidence="2">DAOMC 236416</strain>
    </source>
</reference>
<gene>
    <name evidence="2" type="ORF">A4X13_0g3696</name>
</gene>
<feature type="compositionally biased region" description="Acidic residues" evidence="1">
    <location>
        <begin position="188"/>
        <end position="203"/>
    </location>
</feature>
<proteinExistence type="predicted"/>
<feature type="compositionally biased region" description="Acidic residues" evidence="1">
    <location>
        <begin position="416"/>
        <end position="428"/>
    </location>
</feature>
<organism evidence="2 3">
    <name type="scientific">Tilletia indica</name>
    <dbReference type="NCBI Taxonomy" id="43049"/>
    <lineage>
        <taxon>Eukaryota</taxon>
        <taxon>Fungi</taxon>
        <taxon>Dikarya</taxon>
        <taxon>Basidiomycota</taxon>
        <taxon>Ustilaginomycotina</taxon>
        <taxon>Exobasidiomycetes</taxon>
        <taxon>Tilletiales</taxon>
        <taxon>Tilletiaceae</taxon>
        <taxon>Tilletia</taxon>
    </lineage>
</organism>
<comment type="caution">
    <text evidence="2">The sequence shown here is derived from an EMBL/GenBank/DDBJ whole genome shotgun (WGS) entry which is preliminary data.</text>
</comment>
<reference evidence="2" key="2">
    <citation type="journal article" date="2019" name="IMA Fungus">
        <title>Genome sequencing and comparison of five Tilletia species to identify candidate genes for the detection of regulated species infecting wheat.</title>
        <authorList>
            <person name="Nguyen H.D.T."/>
            <person name="Sultana T."/>
            <person name="Kesanakurti P."/>
            <person name="Hambleton S."/>
        </authorList>
    </citation>
    <scope>NUCLEOTIDE SEQUENCE</scope>
    <source>
        <strain evidence="2">DAOMC 236416</strain>
    </source>
</reference>
<dbReference type="Proteomes" id="UP000077521">
    <property type="component" value="Unassembled WGS sequence"/>
</dbReference>
<feature type="region of interest" description="Disordered" evidence="1">
    <location>
        <begin position="1"/>
        <end position="55"/>
    </location>
</feature>
<protein>
    <submittedName>
        <fullName evidence="2">Uncharacterized protein</fullName>
    </submittedName>
</protein>